<evidence type="ECO:0000256" key="1">
    <source>
        <dbReference type="ARBA" id="ARBA00022603"/>
    </source>
</evidence>
<dbReference type="SUPFAM" id="SSF53335">
    <property type="entry name" value="S-adenosyl-L-methionine-dependent methyltransferases"/>
    <property type="match status" value="1"/>
</dbReference>
<dbReference type="Gene3D" id="3.40.50.150">
    <property type="entry name" value="Vaccinia Virus protein VP39"/>
    <property type="match status" value="1"/>
</dbReference>
<dbReference type="Pfam" id="PF04072">
    <property type="entry name" value="LCM"/>
    <property type="match status" value="1"/>
</dbReference>
<keyword evidence="2 3" id="KW-0808">Transferase</keyword>
<evidence type="ECO:0000313" key="4">
    <source>
        <dbReference type="Proteomes" id="UP000218332"/>
    </source>
</evidence>
<name>A0A2A2I8H6_9GAMM</name>
<proteinExistence type="predicted"/>
<dbReference type="EMBL" id="NMPM01000006">
    <property type="protein sequence ID" value="PAV27363.1"/>
    <property type="molecule type" value="Genomic_DNA"/>
</dbReference>
<dbReference type="GO" id="GO:0008168">
    <property type="term" value="F:methyltransferase activity"/>
    <property type="evidence" value="ECO:0007669"/>
    <property type="project" value="UniProtKB-KW"/>
</dbReference>
<keyword evidence="4" id="KW-1185">Reference proteome</keyword>
<accession>A0A2A2I8H6</accession>
<keyword evidence="1 3" id="KW-0489">Methyltransferase</keyword>
<evidence type="ECO:0000256" key="2">
    <source>
        <dbReference type="ARBA" id="ARBA00022679"/>
    </source>
</evidence>
<evidence type="ECO:0000313" key="3">
    <source>
        <dbReference type="EMBL" id="PAV27363.1"/>
    </source>
</evidence>
<sequence>MTDHDSSGISFTALYTGAVWERHGLSEAGLTPTEGRLLYRLMTPFEAASRAVAGGSLRTFLLQRHRIIDALIAAAVREQEAPNVLEVACGLSPRGIRLRRQFPNLHMVESDLPDMASRKAGYLAATGHLGPRHQVVPLDILANEGPQSLETVIGELFPDGGPVVVVTEGLTSYFTLAQITPFWKRLAAVLSERPGSTYLSESYLQSRKPVIGRGLRVLGGALGRITQADVSFHFTGDEPARNWFLNCGFPDVTVHNPRNFYEQLPIPRSRGNPMVRIVEART</sequence>
<protein>
    <submittedName>
        <fullName evidence="3">Methyltransferase</fullName>
    </submittedName>
</protein>
<comment type="caution">
    <text evidence="3">The sequence shown here is derived from an EMBL/GenBank/DDBJ whole genome shotgun (WGS) entry which is preliminary data.</text>
</comment>
<dbReference type="InterPro" id="IPR007213">
    <property type="entry name" value="Ppm1/Ppm2/Tcmp"/>
</dbReference>
<dbReference type="GO" id="GO:0032259">
    <property type="term" value="P:methylation"/>
    <property type="evidence" value="ECO:0007669"/>
    <property type="project" value="UniProtKB-KW"/>
</dbReference>
<organism evidence="3 4">
    <name type="scientific">Tamilnaduibacter salinus</name>
    <dbReference type="NCBI Taxonomy" id="1484056"/>
    <lineage>
        <taxon>Bacteria</taxon>
        <taxon>Pseudomonadati</taxon>
        <taxon>Pseudomonadota</taxon>
        <taxon>Gammaproteobacteria</taxon>
        <taxon>Pseudomonadales</taxon>
        <taxon>Marinobacteraceae</taxon>
        <taxon>Tamilnaduibacter</taxon>
    </lineage>
</organism>
<dbReference type="AlphaFoldDB" id="A0A2A2I8H6"/>
<gene>
    <name evidence="3" type="ORF">CF392_00965</name>
</gene>
<dbReference type="InterPro" id="IPR029063">
    <property type="entry name" value="SAM-dependent_MTases_sf"/>
</dbReference>
<dbReference type="RefSeq" id="WP_095609599.1">
    <property type="nucleotide sequence ID" value="NZ_NMPM01000006.1"/>
</dbReference>
<reference evidence="3 4" key="1">
    <citation type="submission" date="2017-07" db="EMBL/GenBank/DDBJ databases">
        <title>Tamlnaduibacter salinus (Mi-7) genome sequencing.</title>
        <authorList>
            <person name="Verma A."/>
            <person name="Krishnamurthi S."/>
        </authorList>
    </citation>
    <scope>NUCLEOTIDE SEQUENCE [LARGE SCALE GENOMIC DNA]</scope>
    <source>
        <strain evidence="3 4">Mi-7</strain>
    </source>
</reference>
<dbReference type="Proteomes" id="UP000218332">
    <property type="component" value="Unassembled WGS sequence"/>
</dbReference>